<comment type="caution">
    <text evidence="2">The sequence shown here is derived from an EMBL/GenBank/DDBJ whole genome shotgun (WGS) entry which is preliminary data.</text>
</comment>
<dbReference type="SUPFAM" id="SSF46785">
    <property type="entry name" value="Winged helix' DNA-binding domain"/>
    <property type="match status" value="1"/>
</dbReference>
<dbReference type="GO" id="GO:0005829">
    <property type="term" value="C:cytosol"/>
    <property type="evidence" value="ECO:0007669"/>
    <property type="project" value="TreeGrafter"/>
</dbReference>
<dbReference type="GO" id="GO:0003677">
    <property type="term" value="F:DNA binding"/>
    <property type="evidence" value="ECO:0007669"/>
    <property type="project" value="UniProtKB-KW"/>
</dbReference>
<evidence type="ECO:0000313" key="2">
    <source>
        <dbReference type="EMBL" id="TDQ83448.1"/>
    </source>
</evidence>
<dbReference type="GO" id="GO:0003700">
    <property type="term" value="F:DNA-binding transcription factor activity"/>
    <property type="evidence" value="ECO:0007669"/>
    <property type="project" value="TreeGrafter"/>
</dbReference>
<dbReference type="PANTHER" id="PTHR33221">
    <property type="entry name" value="WINGED HELIX-TURN-HELIX TRANSCRIPTIONAL REGULATOR, RRF2 FAMILY"/>
    <property type="match status" value="1"/>
</dbReference>
<dbReference type="Pfam" id="PF02082">
    <property type="entry name" value="Rrf2"/>
    <property type="match status" value="1"/>
</dbReference>
<dbReference type="Gene3D" id="1.10.10.10">
    <property type="entry name" value="Winged helix-like DNA-binding domain superfamily/Winged helix DNA-binding domain"/>
    <property type="match status" value="1"/>
</dbReference>
<evidence type="ECO:0000313" key="3">
    <source>
        <dbReference type="Proteomes" id="UP000295783"/>
    </source>
</evidence>
<evidence type="ECO:0000256" key="1">
    <source>
        <dbReference type="ARBA" id="ARBA00023125"/>
    </source>
</evidence>
<dbReference type="Proteomes" id="UP000295783">
    <property type="component" value="Unassembled WGS sequence"/>
</dbReference>
<reference evidence="2 3" key="1">
    <citation type="submission" date="2019-03" db="EMBL/GenBank/DDBJ databases">
        <title>Genomic Encyclopedia of Type Strains, Phase III (KMG-III): the genomes of soil and plant-associated and newly described type strains.</title>
        <authorList>
            <person name="Whitman W."/>
        </authorList>
    </citation>
    <scope>NUCLEOTIDE SEQUENCE [LARGE SCALE GENOMIC DNA]</scope>
    <source>
        <strain evidence="2 3">CGMCC 1.7660</strain>
    </source>
</reference>
<dbReference type="PROSITE" id="PS51197">
    <property type="entry name" value="HTH_RRF2_2"/>
    <property type="match status" value="1"/>
</dbReference>
<keyword evidence="3" id="KW-1185">Reference proteome</keyword>
<proteinExistence type="predicted"/>
<dbReference type="RefSeq" id="WP_133613200.1">
    <property type="nucleotide sequence ID" value="NZ_SNYW01000007.1"/>
</dbReference>
<organism evidence="2 3">
    <name type="scientific">Dongia mobilis</name>
    <dbReference type="NCBI Taxonomy" id="578943"/>
    <lineage>
        <taxon>Bacteria</taxon>
        <taxon>Pseudomonadati</taxon>
        <taxon>Pseudomonadota</taxon>
        <taxon>Alphaproteobacteria</taxon>
        <taxon>Rhodospirillales</taxon>
        <taxon>Dongiaceae</taxon>
        <taxon>Dongia</taxon>
    </lineage>
</organism>
<gene>
    <name evidence="2" type="ORF">A8950_1735</name>
</gene>
<dbReference type="AlphaFoldDB" id="A0A4R6WTS4"/>
<dbReference type="InterPro" id="IPR036388">
    <property type="entry name" value="WH-like_DNA-bd_sf"/>
</dbReference>
<dbReference type="EMBL" id="SNYW01000007">
    <property type="protein sequence ID" value="TDQ83448.1"/>
    <property type="molecule type" value="Genomic_DNA"/>
</dbReference>
<sequence length="152" mass="16980">MQLTQFTDFSLRVLIYLGLHRDRVSTIEEIASAYGISESHLTKVAHRLGRLGLVETLRGRNGGMRLKEEPARINVGATVRLMETNMVIVECFDPAHNTCPIAPVCALQRVLADAVESFLAVLDRYSLADMLENRQELAVLLRLPVEENDYGA</sequence>
<dbReference type="InterPro" id="IPR000944">
    <property type="entry name" value="Tscrpt_reg_Rrf2"/>
</dbReference>
<dbReference type="OrthoDB" id="9795923at2"/>
<protein>
    <submittedName>
        <fullName evidence="2">BadM/Rrf2 family transcriptional regulator</fullName>
    </submittedName>
</protein>
<accession>A0A4R6WTS4</accession>
<dbReference type="PANTHER" id="PTHR33221:SF4">
    <property type="entry name" value="HTH-TYPE TRANSCRIPTIONAL REPRESSOR NSRR"/>
    <property type="match status" value="1"/>
</dbReference>
<dbReference type="NCBIfam" id="TIGR00738">
    <property type="entry name" value="rrf2_super"/>
    <property type="match status" value="1"/>
</dbReference>
<name>A0A4R6WTS4_9PROT</name>
<keyword evidence="1" id="KW-0238">DNA-binding</keyword>
<dbReference type="InterPro" id="IPR036390">
    <property type="entry name" value="WH_DNA-bd_sf"/>
</dbReference>